<dbReference type="AlphaFoldDB" id="A0A3Q3EF22"/>
<keyword evidence="14" id="KW-0175">Coiled coil</keyword>
<dbReference type="InterPro" id="IPR001841">
    <property type="entry name" value="Znf_RING"/>
</dbReference>
<keyword evidence="12" id="KW-0862">Zinc</keyword>
<keyword evidence="9" id="KW-0479">Metal-binding</keyword>
<evidence type="ECO:0000256" key="3">
    <source>
        <dbReference type="ARBA" id="ARBA00004906"/>
    </source>
</evidence>
<evidence type="ECO:0000256" key="6">
    <source>
        <dbReference type="ARBA" id="ARBA00022499"/>
    </source>
</evidence>
<keyword evidence="23" id="KW-1185">Reference proteome</keyword>
<dbReference type="GO" id="GO:0016032">
    <property type="term" value="P:viral process"/>
    <property type="evidence" value="ECO:0007669"/>
    <property type="project" value="InterPro"/>
</dbReference>
<dbReference type="Proteomes" id="UP000261660">
    <property type="component" value="Unplaced"/>
</dbReference>
<name>A0A3Q3EF22_9LABR</name>
<dbReference type="Pfam" id="PF04508">
    <property type="entry name" value="Pox_A_type_inc"/>
    <property type="match status" value="1"/>
</dbReference>
<dbReference type="GeneTree" id="ENSGT00390000016573"/>
<evidence type="ECO:0000256" key="5">
    <source>
        <dbReference type="ARBA" id="ARBA00022490"/>
    </source>
</evidence>
<keyword evidence="11" id="KW-0833">Ubl conjugation pathway</keyword>
<dbReference type="InterPro" id="IPR013083">
    <property type="entry name" value="Znf_RING/FYVE/PHD"/>
</dbReference>
<evidence type="ECO:0000256" key="17">
    <source>
        <dbReference type="ARBA" id="ARBA00079756"/>
    </source>
</evidence>
<comment type="subcellular location">
    <subcellularLocation>
        <location evidence="2">Cytoplasm</location>
    </subcellularLocation>
</comment>
<feature type="compositionally biased region" description="Polar residues" evidence="20">
    <location>
        <begin position="80"/>
        <end position="92"/>
    </location>
</feature>
<accession>A0A3Q3EF22</accession>
<keyword evidence="6" id="KW-1017">Isopeptide bond</keyword>
<dbReference type="Pfam" id="PF13923">
    <property type="entry name" value="zf-C3HC4_2"/>
    <property type="match status" value="1"/>
</dbReference>
<feature type="region of interest" description="Disordered" evidence="20">
    <location>
        <begin position="39"/>
        <end position="100"/>
    </location>
</feature>
<dbReference type="GO" id="GO:0006513">
    <property type="term" value="P:protein monoubiquitination"/>
    <property type="evidence" value="ECO:0007669"/>
    <property type="project" value="UniProtKB-ARBA"/>
</dbReference>
<proteinExistence type="predicted"/>
<comment type="subunit">
    <text evidence="15">Interacts with SIN3B. Interacts with CTNNB1 (via Armadillo repeats 2-8). Interacts with USP7 (via MATH domain).</text>
</comment>
<evidence type="ECO:0000313" key="22">
    <source>
        <dbReference type="Ensembl" id="ENSLBEP00000005779.1"/>
    </source>
</evidence>
<evidence type="ECO:0000313" key="23">
    <source>
        <dbReference type="Proteomes" id="UP000261660"/>
    </source>
</evidence>
<evidence type="ECO:0000256" key="4">
    <source>
        <dbReference type="ARBA" id="ARBA00012483"/>
    </source>
</evidence>
<evidence type="ECO:0000256" key="14">
    <source>
        <dbReference type="ARBA" id="ARBA00023054"/>
    </source>
</evidence>
<dbReference type="Ensembl" id="ENSLBET00000006075.1">
    <property type="protein sequence ID" value="ENSLBEP00000005779.1"/>
    <property type="gene ID" value="ENSLBEG00000004451.1"/>
</dbReference>
<evidence type="ECO:0000256" key="1">
    <source>
        <dbReference type="ARBA" id="ARBA00000900"/>
    </source>
</evidence>
<dbReference type="GO" id="GO:0005737">
    <property type="term" value="C:cytoplasm"/>
    <property type="evidence" value="ECO:0007669"/>
    <property type="project" value="UniProtKB-SubCell"/>
</dbReference>
<evidence type="ECO:0000256" key="2">
    <source>
        <dbReference type="ARBA" id="ARBA00004496"/>
    </source>
</evidence>
<keyword evidence="10 19" id="KW-0863">Zinc-finger</keyword>
<comment type="pathway">
    <text evidence="3">Protein modification; protein ubiquitination.</text>
</comment>
<feature type="domain" description="RING-type" evidence="21">
    <location>
        <begin position="145"/>
        <end position="184"/>
    </location>
</feature>
<dbReference type="EC" id="2.3.2.27" evidence="4"/>
<evidence type="ECO:0000256" key="7">
    <source>
        <dbReference type="ARBA" id="ARBA00022553"/>
    </source>
</evidence>
<reference evidence="22" key="2">
    <citation type="submission" date="2025-09" db="UniProtKB">
        <authorList>
            <consortium name="Ensembl"/>
        </authorList>
    </citation>
    <scope>IDENTIFICATION</scope>
</reference>
<dbReference type="SUPFAM" id="SSF57850">
    <property type="entry name" value="RING/U-box"/>
    <property type="match status" value="1"/>
</dbReference>
<organism evidence="22 23">
    <name type="scientific">Labrus bergylta</name>
    <name type="common">ballan wrasse</name>
    <dbReference type="NCBI Taxonomy" id="56723"/>
    <lineage>
        <taxon>Eukaryota</taxon>
        <taxon>Metazoa</taxon>
        <taxon>Chordata</taxon>
        <taxon>Craniata</taxon>
        <taxon>Vertebrata</taxon>
        <taxon>Euteleostomi</taxon>
        <taxon>Actinopterygii</taxon>
        <taxon>Neopterygii</taxon>
        <taxon>Teleostei</taxon>
        <taxon>Neoteleostei</taxon>
        <taxon>Acanthomorphata</taxon>
        <taxon>Eupercaria</taxon>
        <taxon>Labriformes</taxon>
        <taxon>Labridae</taxon>
        <taxon>Labrus</taxon>
    </lineage>
</organism>
<evidence type="ECO:0000256" key="18">
    <source>
        <dbReference type="ARBA" id="ARBA00083046"/>
    </source>
</evidence>
<protein>
    <recommendedName>
        <fullName evidence="16">E3 ubiquitin-protein ligase RNF220</fullName>
        <ecNumber evidence="4">2.3.2.27</ecNumber>
    </recommendedName>
    <alternativeName>
        <fullName evidence="18">RING finger protein 220</fullName>
    </alternativeName>
    <alternativeName>
        <fullName evidence="17">RING-type E3 ubiquitin transferase RNF220</fullName>
    </alternativeName>
</protein>
<keyword evidence="13" id="KW-0832">Ubl conjugation</keyword>
<evidence type="ECO:0000256" key="12">
    <source>
        <dbReference type="ARBA" id="ARBA00022833"/>
    </source>
</evidence>
<evidence type="ECO:0000256" key="15">
    <source>
        <dbReference type="ARBA" id="ARBA00063526"/>
    </source>
</evidence>
<evidence type="ECO:0000256" key="16">
    <source>
        <dbReference type="ARBA" id="ARBA00067773"/>
    </source>
</evidence>
<dbReference type="GO" id="GO:0061630">
    <property type="term" value="F:ubiquitin protein ligase activity"/>
    <property type="evidence" value="ECO:0007669"/>
    <property type="project" value="UniProtKB-EC"/>
</dbReference>
<dbReference type="InParanoid" id="A0A3Q3EF22"/>
<dbReference type="InterPro" id="IPR040178">
    <property type="entry name" value="RNF220_RING"/>
</dbReference>
<comment type="catalytic activity">
    <reaction evidence="1">
        <text>S-ubiquitinyl-[E2 ubiquitin-conjugating enzyme]-L-cysteine + [acceptor protein]-L-lysine = [E2 ubiquitin-conjugating enzyme]-L-cysteine + N(6)-ubiquitinyl-[acceptor protein]-L-lysine.</text>
        <dbReference type="EC" id="2.3.2.27"/>
    </reaction>
</comment>
<sequence length="197" mass="21482">MTSIVGGFKAAVLVSTTSKECRDSDADLDVDGDDTLEYGRAQYTETDVIPCSGESSKETTVNSSSSSMLPNSRVNPEFSKWSNDGSPSTSSGEKVDGSIAGLPKTCKNSDIEMLSEDSSLTSLDALKARIRDLEKQLSKGDRFKCLICMDTYTTPLTSIQCWHVHCEECWLRTLGAKKLCPQCNTITSPGDLRRVFL</sequence>
<dbReference type="PANTHER" id="PTHR13459:SF1">
    <property type="entry name" value="E3 UBIQUITIN-PROTEIN LIGASE RNF220 ISOFORM X1"/>
    <property type="match status" value="1"/>
</dbReference>
<evidence type="ECO:0000256" key="20">
    <source>
        <dbReference type="SAM" id="MobiDB-lite"/>
    </source>
</evidence>
<keyword evidence="5" id="KW-0963">Cytoplasm</keyword>
<feature type="compositionally biased region" description="Low complexity" evidence="20">
    <location>
        <begin position="58"/>
        <end position="72"/>
    </location>
</feature>
<dbReference type="InterPro" id="IPR031824">
    <property type="entry name" value="RNF220_mid"/>
</dbReference>
<dbReference type="FunFam" id="3.30.40.10:FF:000195">
    <property type="entry name" value="E3 ubiquitin-protein ligase RNF220"/>
    <property type="match status" value="1"/>
</dbReference>
<keyword evidence="7" id="KW-0597">Phosphoprotein</keyword>
<dbReference type="PROSITE" id="PS50089">
    <property type="entry name" value="ZF_RING_2"/>
    <property type="match status" value="1"/>
</dbReference>
<dbReference type="CDD" id="cd16563">
    <property type="entry name" value="RING-HC_RNF220"/>
    <property type="match status" value="1"/>
</dbReference>
<dbReference type="Pfam" id="PF15926">
    <property type="entry name" value="RNF220"/>
    <property type="match status" value="1"/>
</dbReference>
<evidence type="ECO:0000256" key="8">
    <source>
        <dbReference type="ARBA" id="ARBA00022679"/>
    </source>
</evidence>
<dbReference type="InterPro" id="IPR007596">
    <property type="entry name" value="Pox_A_type_inc"/>
</dbReference>
<reference evidence="22" key="1">
    <citation type="submission" date="2025-08" db="UniProtKB">
        <authorList>
            <consortium name="Ensembl"/>
        </authorList>
    </citation>
    <scope>IDENTIFICATION</scope>
</reference>
<evidence type="ECO:0000256" key="11">
    <source>
        <dbReference type="ARBA" id="ARBA00022786"/>
    </source>
</evidence>
<evidence type="ECO:0000256" key="13">
    <source>
        <dbReference type="ARBA" id="ARBA00022843"/>
    </source>
</evidence>
<dbReference type="Gene3D" id="3.30.40.10">
    <property type="entry name" value="Zinc/RING finger domain, C3HC4 (zinc finger)"/>
    <property type="match status" value="1"/>
</dbReference>
<evidence type="ECO:0000256" key="10">
    <source>
        <dbReference type="ARBA" id="ARBA00022771"/>
    </source>
</evidence>
<evidence type="ECO:0000259" key="21">
    <source>
        <dbReference type="PROSITE" id="PS50089"/>
    </source>
</evidence>
<dbReference type="PANTHER" id="PTHR13459">
    <property type="entry name" value="E3 UBIQUITIN-PROTEIN LIGASE RNF220 ISOFORM X1"/>
    <property type="match status" value="1"/>
</dbReference>
<dbReference type="STRING" id="56723.ENSLBEP00000005779"/>
<evidence type="ECO:0000256" key="9">
    <source>
        <dbReference type="ARBA" id="ARBA00022723"/>
    </source>
</evidence>
<evidence type="ECO:0000256" key="19">
    <source>
        <dbReference type="PROSITE-ProRule" id="PRU00175"/>
    </source>
</evidence>
<keyword evidence="8" id="KW-0808">Transferase</keyword>
<dbReference type="GO" id="GO:0008270">
    <property type="term" value="F:zinc ion binding"/>
    <property type="evidence" value="ECO:0007669"/>
    <property type="project" value="UniProtKB-KW"/>
</dbReference>
<dbReference type="InterPro" id="IPR052443">
    <property type="entry name" value="E3_ubiq-ligase_RNF220-like"/>
</dbReference>